<dbReference type="Proteomes" id="UP001212042">
    <property type="component" value="Unassembled WGS sequence"/>
</dbReference>
<reference evidence="1 2" key="1">
    <citation type="submission" date="2023-01" db="EMBL/GenBank/DDBJ databases">
        <title>Pseudomonas SA3-5T sp. nov., isolated from tidal flat sediment.</title>
        <authorList>
            <person name="Kim H.S."/>
            <person name="Kim J.-S."/>
            <person name="Suh M.K."/>
            <person name="Eom M.K."/>
            <person name="Lee J.-S."/>
        </authorList>
    </citation>
    <scope>NUCLEOTIDE SEQUENCE [LARGE SCALE GENOMIC DNA]</scope>
    <source>
        <strain evidence="1 2">SA3-5</strain>
    </source>
</reference>
<dbReference type="EMBL" id="JAQJZJ010000009">
    <property type="protein sequence ID" value="MDA7088450.1"/>
    <property type="molecule type" value="Genomic_DNA"/>
</dbReference>
<dbReference type="InterPro" id="IPR021734">
    <property type="entry name" value="DUF3303"/>
</dbReference>
<organism evidence="1 2">
    <name type="scientific">Pseudomonas aestuarii</name>
    <dbReference type="NCBI Taxonomy" id="3018340"/>
    <lineage>
        <taxon>Bacteria</taxon>
        <taxon>Pseudomonadati</taxon>
        <taxon>Pseudomonadota</taxon>
        <taxon>Gammaproteobacteria</taxon>
        <taxon>Pseudomonadales</taxon>
        <taxon>Pseudomonadaceae</taxon>
        <taxon>Pseudomonas</taxon>
    </lineage>
</organism>
<protein>
    <submittedName>
        <fullName evidence="1">DUF3303 family protein</fullName>
    </submittedName>
</protein>
<comment type="caution">
    <text evidence="1">The sequence shown here is derived from an EMBL/GenBank/DDBJ whole genome shotgun (WGS) entry which is preliminary data.</text>
</comment>
<gene>
    <name evidence="1" type="ORF">PH586_18885</name>
</gene>
<proteinExistence type="predicted"/>
<accession>A0ABT4XJQ1</accession>
<keyword evidence="2" id="KW-1185">Reference proteome</keyword>
<dbReference type="Pfam" id="PF11746">
    <property type="entry name" value="DUF3303"/>
    <property type="match status" value="1"/>
</dbReference>
<evidence type="ECO:0000313" key="1">
    <source>
        <dbReference type="EMBL" id="MDA7088450.1"/>
    </source>
</evidence>
<name>A0ABT4XJQ1_9PSED</name>
<sequence>MLFAVSYQLRANTTEASQSRALQLFSNWTPPETYTFKAHYSYADCSGGLALVETDSAAAALQVHGAWAPFFDFKLVPIIEIDQAVQIGFANAKWRESVK</sequence>
<evidence type="ECO:0000313" key="2">
    <source>
        <dbReference type="Proteomes" id="UP001212042"/>
    </source>
</evidence>
<dbReference type="RefSeq" id="WP_271349340.1">
    <property type="nucleotide sequence ID" value="NZ_JAQJZJ010000009.1"/>
</dbReference>